<dbReference type="GO" id="GO:0009253">
    <property type="term" value="P:peptidoglycan catabolic process"/>
    <property type="evidence" value="ECO:0007669"/>
    <property type="project" value="InterPro"/>
</dbReference>
<dbReference type="InterPro" id="IPR002508">
    <property type="entry name" value="MurNAc-LAA_cat"/>
</dbReference>
<gene>
    <name evidence="3" type="ORF">LCGC14_1312670</name>
</gene>
<dbReference type="AlphaFoldDB" id="A0A0F9L6X5"/>
<protein>
    <recommendedName>
        <fullName evidence="2">MurNAc-LAA domain-containing protein</fullName>
    </recommendedName>
</protein>
<proteinExistence type="predicted"/>
<dbReference type="InterPro" id="IPR050695">
    <property type="entry name" value="N-acetylmuramoyl_amidase_3"/>
</dbReference>
<dbReference type="GO" id="GO:0030288">
    <property type="term" value="C:outer membrane-bounded periplasmic space"/>
    <property type="evidence" value="ECO:0007669"/>
    <property type="project" value="TreeGrafter"/>
</dbReference>
<keyword evidence="1" id="KW-0378">Hydrolase</keyword>
<organism evidence="3">
    <name type="scientific">marine sediment metagenome</name>
    <dbReference type="NCBI Taxonomy" id="412755"/>
    <lineage>
        <taxon>unclassified sequences</taxon>
        <taxon>metagenomes</taxon>
        <taxon>ecological metagenomes</taxon>
    </lineage>
</organism>
<dbReference type="SUPFAM" id="SSF53187">
    <property type="entry name" value="Zn-dependent exopeptidases"/>
    <property type="match status" value="1"/>
</dbReference>
<dbReference type="CDD" id="cd02696">
    <property type="entry name" value="MurNAc-LAA"/>
    <property type="match status" value="1"/>
</dbReference>
<evidence type="ECO:0000256" key="1">
    <source>
        <dbReference type="ARBA" id="ARBA00022801"/>
    </source>
</evidence>
<name>A0A0F9L6X5_9ZZZZ</name>
<dbReference type="PANTHER" id="PTHR30404:SF0">
    <property type="entry name" value="N-ACETYLMURAMOYL-L-ALANINE AMIDASE AMIC"/>
    <property type="match status" value="1"/>
</dbReference>
<dbReference type="PANTHER" id="PTHR30404">
    <property type="entry name" value="N-ACETYLMURAMOYL-L-ALANINE AMIDASE"/>
    <property type="match status" value="1"/>
</dbReference>
<dbReference type="SMART" id="SM00646">
    <property type="entry name" value="Ami_3"/>
    <property type="match status" value="1"/>
</dbReference>
<dbReference type="EMBL" id="LAZR01007762">
    <property type="protein sequence ID" value="KKM83111.1"/>
    <property type="molecule type" value="Genomic_DNA"/>
</dbReference>
<feature type="domain" description="MurNAc-LAA" evidence="2">
    <location>
        <begin position="78"/>
        <end position="194"/>
    </location>
</feature>
<evidence type="ECO:0000259" key="2">
    <source>
        <dbReference type="SMART" id="SM00646"/>
    </source>
</evidence>
<reference evidence="3" key="1">
    <citation type="journal article" date="2015" name="Nature">
        <title>Complex archaea that bridge the gap between prokaryotes and eukaryotes.</title>
        <authorList>
            <person name="Spang A."/>
            <person name="Saw J.H."/>
            <person name="Jorgensen S.L."/>
            <person name="Zaremba-Niedzwiedzka K."/>
            <person name="Martijn J."/>
            <person name="Lind A.E."/>
            <person name="van Eijk R."/>
            <person name="Schleper C."/>
            <person name="Guy L."/>
            <person name="Ettema T.J."/>
        </authorList>
    </citation>
    <scope>NUCLEOTIDE SEQUENCE</scope>
</reference>
<comment type="caution">
    <text evidence="3">The sequence shown here is derived from an EMBL/GenBank/DDBJ whole genome shotgun (WGS) entry which is preliminary data.</text>
</comment>
<dbReference type="Gene3D" id="3.40.630.40">
    <property type="entry name" value="Zn-dependent exopeptidases"/>
    <property type="match status" value="1"/>
</dbReference>
<dbReference type="GO" id="GO:0008745">
    <property type="term" value="F:N-acetylmuramoyl-L-alanine amidase activity"/>
    <property type="evidence" value="ECO:0007669"/>
    <property type="project" value="InterPro"/>
</dbReference>
<accession>A0A0F9L6X5</accession>
<dbReference type="Pfam" id="PF01520">
    <property type="entry name" value="Amidase_3"/>
    <property type="match status" value="1"/>
</dbReference>
<evidence type="ECO:0000313" key="3">
    <source>
        <dbReference type="EMBL" id="KKM83111.1"/>
    </source>
</evidence>
<sequence length="200" mass="23233">MENVWAIDPGHGGMISGIYQTFPDKMYQHPPMEPFYEGVFNRTIKDKLINRCNKIGIQVIDICPTELDVGLDERADIANIYYRQYPNLVGISLHSNAGKGTGFEVYTSVGETRSDKYAQILCKELKKRFPEIVFRQDTVDGDFDKEAHFYILKNTKCPWILPECLFFDNYEDYKKLIDPEFQDQYADTLVNFMLKSELVL</sequence>